<reference evidence="2" key="1">
    <citation type="submission" date="2022-06" db="EMBL/GenBank/DDBJ databases">
        <title>Isolation, identification and characterization of iprodione-degrading strains in Lhasa, Tibet.</title>
        <authorList>
            <person name="Pan H."/>
        </authorList>
    </citation>
    <scope>NUCLEOTIDE SEQUENCE</scope>
    <source>
        <strain evidence="2">Y-23</strain>
    </source>
</reference>
<evidence type="ECO:0000313" key="3">
    <source>
        <dbReference type="Proteomes" id="UP001056716"/>
    </source>
</evidence>
<sequence>MNNSSLFWLKTSISAVVLGLIIAAIALWLQTPQLFEYFNQAFCPH</sequence>
<dbReference type="RefSeq" id="WP_016167390.1">
    <property type="nucleotide sequence ID" value="NZ_CP098732.1"/>
</dbReference>
<keyword evidence="1" id="KW-0472">Membrane</keyword>
<feature type="transmembrane region" description="Helical" evidence="1">
    <location>
        <begin position="6"/>
        <end position="29"/>
    </location>
</feature>
<keyword evidence="1" id="KW-0812">Transmembrane</keyword>
<keyword evidence="1" id="KW-1133">Transmembrane helix</keyword>
<protein>
    <recommendedName>
        <fullName evidence="4">Signal pepetide</fullName>
    </recommendedName>
</protein>
<dbReference type="EMBL" id="CP098732">
    <property type="protein sequence ID" value="USE82344.1"/>
    <property type="molecule type" value="Genomic_DNA"/>
</dbReference>
<dbReference type="KEGG" id="atz:M5E07_11035"/>
<evidence type="ECO:0008006" key="4">
    <source>
        <dbReference type="Google" id="ProtNLM"/>
    </source>
</evidence>
<gene>
    <name evidence="2" type="ORF">M5E07_11035</name>
</gene>
<proteinExistence type="predicted"/>
<evidence type="ECO:0000313" key="2">
    <source>
        <dbReference type="EMBL" id="USE82344.1"/>
    </source>
</evidence>
<dbReference type="AlphaFoldDB" id="A0AAE9LPM5"/>
<evidence type="ECO:0000256" key="1">
    <source>
        <dbReference type="SAM" id="Phobius"/>
    </source>
</evidence>
<accession>A0AAE9LPM5</accession>
<dbReference type="Proteomes" id="UP001056716">
    <property type="component" value="Chromosome"/>
</dbReference>
<name>A0AAE9LPM5_9GAMM</name>
<organism evidence="2 3">
    <name type="scientific">Acinetobacter tibetensis</name>
    <dbReference type="NCBI Taxonomy" id="2943497"/>
    <lineage>
        <taxon>Bacteria</taxon>
        <taxon>Pseudomonadati</taxon>
        <taxon>Pseudomonadota</taxon>
        <taxon>Gammaproteobacteria</taxon>
        <taxon>Moraxellales</taxon>
        <taxon>Moraxellaceae</taxon>
        <taxon>Acinetobacter</taxon>
    </lineage>
</organism>
<keyword evidence="3" id="KW-1185">Reference proteome</keyword>